<feature type="coiled-coil region" evidence="3">
    <location>
        <begin position="336"/>
        <end position="363"/>
    </location>
</feature>
<feature type="domain" description="IF rod" evidence="4">
    <location>
        <begin position="67"/>
        <end position="392"/>
    </location>
</feature>
<sequence>MSLYSRSVTSSSNRLGSMKAPSMFGGAGGSGIRISSVSTPRSFSSGVGFSASGASAGFDLADALDNKKATMQNLNDRLSTYLEKVRKLEVANAELELKIRQFLDSKTKPEGHDYTAFQAVIGGLQDQVSPTSPSVHTGQTNSGENILDANRKNGALYLAIDNVCKDVRSHNELLAMRQSVEADIMGLRKVLDELTLGRSDLEMQIEALKEELIQLRKNHEVDLLALRSQMGGQVNVEVDAAPQEDLSTVMASIRDHYESVANKNRREVEAWFQAKSDDLNKQVAMNTESLQSTRSEVTEVKRTLQGLEIELQAQLSMKASLEGTLTDTQSRYANMLAGYQRQVSALEEHLSQLRADLERQGQEYQMLLDIKTRLEIEIAEYRRLLDGELFVPSSSTSNRKVVIVTKEVAGDHPTARC</sequence>
<feature type="coiled-coil region" evidence="3">
    <location>
        <begin position="191"/>
        <end position="218"/>
    </location>
</feature>
<accession>A0A3Q3X9G2</accession>
<dbReference type="SUPFAM" id="SSF64593">
    <property type="entry name" value="Intermediate filament protein, coiled coil region"/>
    <property type="match status" value="2"/>
</dbReference>
<evidence type="ECO:0000313" key="6">
    <source>
        <dbReference type="Proteomes" id="UP000261620"/>
    </source>
</evidence>
<dbReference type="FunFam" id="1.20.5.170:FF:000002">
    <property type="entry name" value="Type I keratin KA11"/>
    <property type="match status" value="1"/>
</dbReference>
<protein>
    <recommendedName>
        <fullName evidence="4">IF rod domain-containing protein</fullName>
    </recommendedName>
</protein>
<reference evidence="5" key="2">
    <citation type="submission" date="2025-09" db="UniProtKB">
        <authorList>
            <consortium name="Ensembl"/>
        </authorList>
    </citation>
    <scope>IDENTIFICATION</scope>
</reference>
<dbReference type="PANTHER" id="PTHR23239">
    <property type="entry name" value="INTERMEDIATE FILAMENT"/>
    <property type="match status" value="1"/>
</dbReference>
<dbReference type="AlphaFoldDB" id="A0A3Q3X9G2"/>
<dbReference type="Gene3D" id="1.20.5.170">
    <property type="match status" value="1"/>
</dbReference>
<dbReference type="InterPro" id="IPR002957">
    <property type="entry name" value="Keratin_I"/>
</dbReference>
<evidence type="ECO:0000256" key="2">
    <source>
        <dbReference type="ARBA" id="ARBA00023054"/>
    </source>
</evidence>
<name>A0A3Q3X9G2_MOLML</name>
<dbReference type="SMART" id="SM01391">
    <property type="entry name" value="Filament"/>
    <property type="match status" value="1"/>
</dbReference>
<dbReference type="GO" id="GO:0005882">
    <property type="term" value="C:intermediate filament"/>
    <property type="evidence" value="ECO:0007669"/>
    <property type="project" value="UniProtKB-KW"/>
</dbReference>
<evidence type="ECO:0000313" key="5">
    <source>
        <dbReference type="Ensembl" id="ENSMMOP00000018864.1"/>
    </source>
</evidence>
<dbReference type="InterPro" id="IPR039008">
    <property type="entry name" value="IF_rod_dom"/>
</dbReference>
<feature type="coiled-coil region" evidence="3">
    <location>
        <begin position="64"/>
        <end position="105"/>
    </location>
</feature>
<keyword evidence="2 3" id="KW-0175">Coiled coil</keyword>
<dbReference type="Gene3D" id="1.20.5.500">
    <property type="entry name" value="Single helix bin"/>
    <property type="match status" value="1"/>
</dbReference>
<keyword evidence="6" id="KW-1185">Reference proteome</keyword>
<proteinExistence type="predicted"/>
<dbReference type="PROSITE" id="PS51842">
    <property type="entry name" value="IF_ROD_2"/>
    <property type="match status" value="1"/>
</dbReference>
<dbReference type="STRING" id="94237.ENSMMOP00000018864"/>
<dbReference type="GO" id="GO:0005198">
    <property type="term" value="F:structural molecule activity"/>
    <property type="evidence" value="ECO:0007669"/>
    <property type="project" value="InterPro"/>
</dbReference>
<evidence type="ECO:0000259" key="4">
    <source>
        <dbReference type="PROSITE" id="PS51842"/>
    </source>
</evidence>
<evidence type="ECO:0000256" key="3">
    <source>
        <dbReference type="SAM" id="Coils"/>
    </source>
</evidence>
<reference evidence="5" key="1">
    <citation type="submission" date="2025-08" db="UniProtKB">
        <authorList>
            <consortium name="Ensembl"/>
        </authorList>
    </citation>
    <scope>IDENTIFICATION</scope>
</reference>
<dbReference type="FunFam" id="1.20.5.500:FF:000001">
    <property type="entry name" value="Type II keratin 23"/>
    <property type="match status" value="1"/>
</dbReference>
<organism evidence="5 6">
    <name type="scientific">Mola mola</name>
    <name type="common">Ocean sunfish</name>
    <name type="synonym">Tetraodon mola</name>
    <dbReference type="NCBI Taxonomy" id="94237"/>
    <lineage>
        <taxon>Eukaryota</taxon>
        <taxon>Metazoa</taxon>
        <taxon>Chordata</taxon>
        <taxon>Craniata</taxon>
        <taxon>Vertebrata</taxon>
        <taxon>Euteleostomi</taxon>
        <taxon>Actinopterygii</taxon>
        <taxon>Neopterygii</taxon>
        <taxon>Teleostei</taxon>
        <taxon>Neoteleostei</taxon>
        <taxon>Acanthomorphata</taxon>
        <taxon>Eupercaria</taxon>
        <taxon>Tetraodontiformes</taxon>
        <taxon>Molidae</taxon>
        <taxon>Mola</taxon>
    </lineage>
</organism>
<dbReference type="OMA" id="WENENTL"/>
<dbReference type="Ensembl" id="ENSMMOT00000019172.1">
    <property type="protein sequence ID" value="ENSMMOP00000018864.1"/>
    <property type="gene ID" value="ENSMMOG00000014234.1"/>
</dbReference>
<keyword evidence="1" id="KW-0403">Intermediate filament</keyword>
<dbReference type="PANTHER" id="PTHR23239:SF367">
    <property type="entry name" value="KERATIN 15-RELATED"/>
    <property type="match status" value="1"/>
</dbReference>
<dbReference type="Gene3D" id="1.20.5.1160">
    <property type="entry name" value="Vasodilator-stimulated phosphoprotein"/>
    <property type="match status" value="1"/>
</dbReference>
<dbReference type="Proteomes" id="UP000261620">
    <property type="component" value="Unplaced"/>
</dbReference>
<evidence type="ECO:0000256" key="1">
    <source>
        <dbReference type="ARBA" id="ARBA00022754"/>
    </source>
</evidence>
<dbReference type="Pfam" id="PF00038">
    <property type="entry name" value="Filament"/>
    <property type="match status" value="1"/>
</dbReference>
<dbReference type="PRINTS" id="PR01248">
    <property type="entry name" value="TYPE1KERATIN"/>
</dbReference>